<dbReference type="PANTHER" id="PTHR30055:SF151">
    <property type="entry name" value="TRANSCRIPTIONAL REGULATORY PROTEIN"/>
    <property type="match status" value="1"/>
</dbReference>
<evidence type="ECO:0000256" key="2">
    <source>
        <dbReference type="ARBA" id="ARBA00023125"/>
    </source>
</evidence>
<keyword evidence="3" id="KW-0804">Transcription</keyword>
<gene>
    <name evidence="6" type="ORF">SAMN04490239_1209</name>
</gene>
<dbReference type="RefSeq" id="WP_072948588.1">
    <property type="nucleotide sequence ID" value="NZ_FNSV01000005.1"/>
</dbReference>
<keyword evidence="2 4" id="KW-0238">DNA-binding</keyword>
<accession>A0A1H4LC82</accession>
<dbReference type="InterPro" id="IPR004111">
    <property type="entry name" value="Repressor_TetR_C"/>
</dbReference>
<protein>
    <submittedName>
        <fullName evidence="6">DNA-binding transcriptional regulator, AcrR family</fullName>
    </submittedName>
</protein>
<dbReference type="Pfam" id="PF02909">
    <property type="entry name" value="TetR_C_1"/>
    <property type="match status" value="1"/>
</dbReference>
<keyword evidence="7" id="KW-1185">Reference proteome</keyword>
<evidence type="ECO:0000256" key="4">
    <source>
        <dbReference type="PROSITE-ProRule" id="PRU00335"/>
    </source>
</evidence>
<dbReference type="InterPro" id="IPR036271">
    <property type="entry name" value="Tet_transcr_reg_TetR-rel_C_sf"/>
</dbReference>
<proteinExistence type="predicted"/>
<feature type="DNA-binding region" description="H-T-H motif" evidence="4">
    <location>
        <begin position="48"/>
        <end position="67"/>
    </location>
</feature>
<dbReference type="PANTHER" id="PTHR30055">
    <property type="entry name" value="HTH-TYPE TRANSCRIPTIONAL REGULATOR RUTR"/>
    <property type="match status" value="1"/>
</dbReference>
<sequence length="244" mass="27153">MGARTDSAESTTPKGRPRIRTRLTRLSTEQVLAAALEIVDREGADALSMRRLAQALERDAMSLYRYAENKAALLDGVVELVLGELVIDPDARDWTQELRLLAHRYRDLALAHPNVVPLLVTRPLATPLGLRPPGTLRPLEDFLELLIRAGFSPPNALRSYRLFFGFLQGHILDELQELIEDPDESEDVLRLGLDRLPRSKFPRLRSLAAELADYDGAQLLDEGLDITIGGLEARFQTTASPARA</sequence>
<dbReference type="Gene3D" id="1.10.357.10">
    <property type="entry name" value="Tetracycline Repressor, domain 2"/>
    <property type="match status" value="1"/>
</dbReference>
<dbReference type="SUPFAM" id="SSF48498">
    <property type="entry name" value="Tetracyclin repressor-like, C-terminal domain"/>
    <property type="match status" value="1"/>
</dbReference>
<organism evidence="6 7">
    <name type="scientific">Rhodococcus koreensis</name>
    <dbReference type="NCBI Taxonomy" id="99653"/>
    <lineage>
        <taxon>Bacteria</taxon>
        <taxon>Bacillati</taxon>
        <taxon>Actinomycetota</taxon>
        <taxon>Actinomycetes</taxon>
        <taxon>Mycobacteriales</taxon>
        <taxon>Nocardiaceae</taxon>
        <taxon>Rhodococcus</taxon>
    </lineage>
</organism>
<dbReference type="OrthoDB" id="329481at2"/>
<dbReference type="Pfam" id="PF00440">
    <property type="entry name" value="TetR_N"/>
    <property type="match status" value="1"/>
</dbReference>
<dbReference type="InterPro" id="IPR001647">
    <property type="entry name" value="HTH_TetR"/>
</dbReference>
<evidence type="ECO:0000256" key="3">
    <source>
        <dbReference type="ARBA" id="ARBA00023163"/>
    </source>
</evidence>
<dbReference type="EMBL" id="FNSV01000005">
    <property type="protein sequence ID" value="SEB68390.1"/>
    <property type="molecule type" value="Genomic_DNA"/>
</dbReference>
<name>A0A1H4LC82_9NOCA</name>
<dbReference type="GO" id="GO:0000976">
    <property type="term" value="F:transcription cis-regulatory region binding"/>
    <property type="evidence" value="ECO:0007669"/>
    <property type="project" value="TreeGrafter"/>
</dbReference>
<dbReference type="AlphaFoldDB" id="A0A1H4LC82"/>
<dbReference type="InterPro" id="IPR050109">
    <property type="entry name" value="HTH-type_TetR-like_transc_reg"/>
</dbReference>
<feature type="domain" description="HTH tetR-type" evidence="5">
    <location>
        <begin position="25"/>
        <end position="85"/>
    </location>
</feature>
<dbReference type="PROSITE" id="PS50977">
    <property type="entry name" value="HTH_TETR_2"/>
    <property type="match status" value="1"/>
</dbReference>
<dbReference type="SUPFAM" id="SSF46689">
    <property type="entry name" value="Homeodomain-like"/>
    <property type="match status" value="1"/>
</dbReference>
<reference evidence="7" key="1">
    <citation type="submission" date="2016-10" db="EMBL/GenBank/DDBJ databases">
        <authorList>
            <person name="Varghese N."/>
            <person name="Submissions S."/>
        </authorList>
    </citation>
    <scope>NUCLEOTIDE SEQUENCE [LARGE SCALE GENOMIC DNA]</scope>
    <source>
        <strain evidence="7">DSM 44498</strain>
    </source>
</reference>
<dbReference type="Gene3D" id="1.10.10.60">
    <property type="entry name" value="Homeodomain-like"/>
    <property type="match status" value="1"/>
</dbReference>
<dbReference type="GO" id="GO:0003700">
    <property type="term" value="F:DNA-binding transcription factor activity"/>
    <property type="evidence" value="ECO:0007669"/>
    <property type="project" value="TreeGrafter"/>
</dbReference>
<dbReference type="GO" id="GO:0045892">
    <property type="term" value="P:negative regulation of DNA-templated transcription"/>
    <property type="evidence" value="ECO:0007669"/>
    <property type="project" value="InterPro"/>
</dbReference>
<evidence type="ECO:0000256" key="1">
    <source>
        <dbReference type="ARBA" id="ARBA00023015"/>
    </source>
</evidence>
<evidence type="ECO:0000313" key="6">
    <source>
        <dbReference type="EMBL" id="SEB68390.1"/>
    </source>
</evidence>
<evidence type="ECO:0000259" key="5">
    <source>
        <dbReference type="PROSITE" id="PS50977"/>
    </source>
</evidence>
<evidence type="ECO:0000313" key="7">
    <source>
        <dbReference type="Proteomes" id="UP000183561"/>
    </source>
</evidence>
<dbReference type="Proteomes" id="UP000183561">
    <property type="component" value="Unassembled WGS sequence"/>
</dbReference>
<keyword evidence="1" id="KW-0805">Transcription regulation</keyword>
<dbReference type="InterPro" id="IPR009057">
    <property type="entry name" value="Homeodomain-like_sf"/>
</dbReference>